<proteinExistence type="predicted"/>
<reference evidence="1" key="1">
    <citation type="journal article" date="2022" name="bioRxiv">
        <title>Sequencing and chromosome-scale assembly of the giantPleurodeles waltlgenome.</title>
        <authorList>
            <person name="Brown T."/>
            <person name="Elewa A."/>
            <person name="Iarovenko S."/>
            <person name="Subramanian E."/>
            <person name="Araus A.J."/>
            <person name="Petzold A."/>
            <person name="Susuki M."/>
            <person name="Suzuki K.-i.T."/>
            <person name="Hayashi T."/>
            <person name="Toyoda A."/>
            <person name="Oliveira C."/>
            <person name="Osipova E."/>
            <person name="Leigh N.D."/>
            <person name="Simon A."/>
            <person name="Yun M.H."/>
        </authorList>
    </citation>
    <scope>NUCLEOTIDE SEQUENCE</scope>
    <source>
        <strain evidence="1">20211129_DDA</strain>
        <tissue evidence="1">Liver</tissue>
    </source>
</reference>
<gene>
    <name evidence="1" type="ORF">NDU88_003294</name>
</gene>
<dbReference type="EMBL" id="JANPWB010000012">
    <property type="protein sequence ID" value="KAJ1115066.1"/>
    <property type="molecule type" value="Genomic_DNA"/>
</dbReference>
<dbReference type="AlphaFoldDB" id="A0AAV7NGF3"/>
<organism evidence="1 2">
    <name type="scientific">Pleurodeles waltl</name>
    <name type="common">Iberian ribbed newt</name>
    <dbReference type="NCBI Taxonomy" id="8319"/>
    <lineage>
        <taxon>Eukaryota</taxon>
        <taxon>Metazoa</taxon>
        <taxon>Chordata</taxon>
        <taxon>Craniata</taxon>
        <taxon>Vertebrata</taxon>
        <taxon>Euteleostomi</taxon>
        <taxon>Amphibia</taxon>
        <taxon>Batrachia</taxon>
        <taxon>Caudata</taxon>
        <taxon>Salamandroidea</taxon>
        <taxon>Salamandridae</taxon>
        <taxon>Pleurodelinae</taxon>
        <taxon>Pleurodeles</taxon>
    </lineage>
</organism>
<dbReference type="Proteomes" id="UP001066276">
    <property type="component" value="Chromosome 8"/>
</dbReference>
<evidence type="ECO:0000313" key="1">
    <source>
        <dbReference type="EMBL" id="KAJ1115066.1"/>
    </source>
</evidence>
<comment type="caution">
    <text evidence="1">The sequence shown here is derived from an EMBL/GenBank/DDBJ whole genome shotgun (WGS) entry which is preliminary data.</text>
</comment>
<accession>A0AAV7NGF3</accession>
<keyword evidence="2" id="KW-1185">Reference proteome</keyword>
<name>A0AAV7NGF3_PLEWA</name>
<evidence type="ECO:0000313" key="2">
    <source>
        <dbReference type="Proteomes" id="UP001066276"/>
    </source>
</evidence>
<sequence>MDPDLQTLSSTLLRKNRCYEVTLDPGRKELSWRDLQPRRNRADCGVADRAPICDALFQTPAPLTETFVLQTVPQYVVQVGHMLPSIM</sequence>
<protein>
    <submittedName>
        <fullName evidence="1">Uncharacterized protein</fullName>
    </submittedName>
</protein>